<dbReference type="RefSeq" id="WP_133418318.1">
    <property type="nucleotide sequence ID" value="NZ_SCWD01000005.1"/>
</dbReference>
<organism evidence="3 4">
    <name type="scientific">Macrococcus carouselicus</name>
    <dbReference type="NCBI Taxonomy" id="69969"/>
    <lineage>
        <taxon>Bacteria</taxon>
        <taxon>Bacillati</taxon>
        <taxon>Bacillota</taxon>
        <taxon>Bacilli</taxon>
        <taxon>Bacillales</taxon>
        <taxon>Staphylococcaceae</taxon>
        <taxon>Macrococcus</taxon>
    </lineage>
</organism>
<dbReference type="Pfam" id="PF13240">
    <property type="entry name" value="Zn_Ribbon_1"/>
    <property type="match status" value="1"/>
</dbReference>
<sequence length="272" mass="29990">MICKNCGHTVSPNDSFCGECGAKIQQDEQKHVEAVRTHQPETVHIQQTPIINKEQLNSQSRVLVNEGKTFFSQAFKNHDQAFAQPNHFSPLLSVILIGLGLLIAALFLFIMLPSEINALGISKTGMIFKFIMSLLIFIAVFIAATFLLARFAINPALTFKKVLSDYVLINSFSFLIFLTGLLLIILYSYTFGLGIIFISAVLFAFSPLYLIGKYSSHVQPGIPSFYTIIIYILAISVAFIIFGESTITSITRAFAAASGSLLDGMFNSFNGY</sequence>
<reference evidence="3 4" key="1">
    <citation type="submission" date="2019-01" db="EMBL/GenBank/DDBJ databases">
        <title>Draft genome sequences of the type strains of six Macrococcus species.</title>
        <authorList>
            <person name="Mazhar S."/>
            <person name="Altermann E."/>
            <person name="Hill C."/>
            <person name="Mcauliffe O."/>
        </authorList>
    </citation>
    <scope>NUCLEOTIDE SEQUENCE [LARGE SCALE GENOMIC DNA]</scope>
    <source>
        <strain evidence="3 4">ATCC 51828</strain>
    </source>
</reference>
<feature type="transmembrane region" description="Helical" evidence="1">
    <location>
        <begin position="224"/>
        <end position="242"/>
    </location>
</feature>
<feature type="domain" description="Zinc-ribbon" evidence="2">
    <location>
        <begin position="3"/>
        <end position="24"/>
    </location>
</feature>
<dbReference type="AlphaFoldDB" id="A0A9Q8CJ93"/>
<keyword evidence="1" id="KW-0812">Transmembrane</keyword>
<comment type="caution">
    <text evidence="3">The sequence shown here is derived from an EMBL/GenBank/DDBJ whole genome shotgun (WGS) entry which is preliminary data.</text>
</comment>
<feature type="transmembrane region" description="Helical" evidence="1">
    <location>
        <begin position="91"/>
        <end position="110"/>
    </location>
</feature>
<dbReference type="Proteomes" id="UP000295280">
    <property type="component" value="Unassembled WGS sequence"/>
</dbReference>
<feature type="transmembrane region" description="Helical" evidence="1">
    <location>
        <begin position="130"/>
        <end position="153"/>
    </location>
</feature>
<dbReference type="EMBL" id="SCWD01000005">
    <property type="protein sequence ID" value="TDL96634.1"/>
    <property type="molecule type" value="Genomic_DNA"/>
</dbReference>
<evidence type="ECO:0000256" key="1">
    <source>
        <dbReference type="SAM" id="Phobius"/>
    </source>
</evidence>
<protein>
    <submittedName>
        <fullName evidence="3">Zinc-ribbon domain-containing protein</fullName>
    </submittedName>
</protein>
<dbReference type="InterPro" id="IPR026870">
    <property type="entry name" value="Zinc_ribbon_dom"/>
</dbReference>
<feature type="transmembrane region" description="Helical" evidence="1">
    <location>
        <begin position="165"/>
        <end position="187"/>
    </location>
</feature>
<name>A0A9Q8CJ93_9STAP</name>
<keyword evidence="4" id="KW-1185">Reference proteome</keyword>
<evidence type="ECO:0000313" key="3">
    <source>
        <dbReference type="EMBL" id="TDL96634.1"/>
    </source>
</evidence>
<accession>A0A9Q8CJ93</accession>
<dbReference type="OrthoDB" id="2414157at2"/>
<proteinExistence type="predicted"/>
<keyword evidence="1" id="KW-0472">Membrane</keyword>
<evidence type="ECO:0000313" key="4">
    <source>
        <dbReference type="Proteomes" id="UP000295280"/>
    </source>
</evidence>
<evidence type="ECO:0000259" key="2">
    <source>
        <dbReference type="Pfam" id="PF13240"/>
    </source>
</evidence>
<feature type="transmembrane region" description="Helical" evidence="1">
    <location>
        <begin position="193"/>
        <end position="212"/>
    </location>
</feature>
<keyword evidence="1" id="KW-1133">Transmembrane helix</keyword>
<gene>
    <name evidence="3" type="ORF">ERX40_09785</name>
</gene>